<evidence type="ECO:0000313" key="2">
    <source>
        <dbReference type="Proteomes" id="UP000054549"/>
    </source>
</evidence>
<name>A0A0C2WE83_AMAMK</name>
<accession>A0A0C2WE83</accession>
<keyword evidence="2" id="KW-1185">Reference proteome</keyword>
<dbReference type="HOGENOM" id="CLU_3105902_0_0_1"/>
<dbReference type="InParanoid" id="A0A0C2WE83"/>
<dbReference type="EMBL" id="KN818311">
    <property type="protein sequence ID" value="KIL59687.1"/>
    <property type="molecule type" value="Genomic_DNA"/>
</dbReference>
<sequence length="51" mass="5786">MPTSKFLLASFVVEHSGKRFSSCKNWMTGIKIWHEINGAGDDKFGKFQILP</sequence>
<organism evidence="1 2">
    <name type="scientific">Amanita muscaria (strain Koide BX008)</name>
    <dbReference type="NCBI Taxonomy" id="946122"/>
    <lineage>
        <taxon>Eukaryota</taxon>
        <taxon>Fungi</taxon>
        <taxon>Dikarya</taxon>
        <taxon>Basidiomycota</taxon>
        <taxon>Agaricomycotina</taxon>
        <taxon>Agaricomycetes</taxon>
        <taxon>Agaricomycetidae</taxon>
        <taxon>Agaricales</taxon>
        <taxon>Pluteineae</taxon>
        <taxon>Amanitaceae</taxon>
        <taxon>Amanita</taxon>
    </lineage>
</organism>
<protein>
    <submittedName>
        <fullName evidence="1">Uncharacterized protein</fullName>
    </submittedName>
</protein>
<dbReference type="AlphaFoldDB" id="A0A0C2WE83"/>
<gene>
    <name evidence="1" type="ORF">M378DRAFT_168948</name>
</gene>
<dbReference type="Proteomes" id="UP000054549">
    <property type="component" value="Unassembled WGS sequence"/>
</dbReference>
<reference evidence="1 2" key="1">
    <citation type="submission" date="2014-04" db="EMBL/GenBank/DDBJ databases">
        <title>Evolutionary Origins and Diversification of the Mycorrhizal Mutualists.</title>
        <authorList>
            <consortium name="DOE Joint Genome Institute"/>
            <consortium name="Mycorrhizal Genomics Consortium"/>
            <person name="Kohler A."/>
            <person name="Kuo A."/>
            <person name="Nagy L.G."/>
            <person name="Floudas D."/>
            <person name="Copeland A."/>
            <person name="Barry K.W."/>
            <person name="Cichocki N."/>
            <person name="Veneault-Fourrey C."/>
            <person name="LaButti K."/>
            <person name="Lindquist E.A."/>
            <person name="Lipzen A."/>
            <person name="Lundell T."/>
            <person name="Morin E."/>
            <person name="Murat C."/>
            <person name="Riley R."/>
            <person name="Ohm R."/>
            <person name="Sun H."/>
            <person name="Tunlid A."/>
            <person name="Henrissat B."/>
            <person name="Grigoriev I.V."/>
            <person name="Hibbett D.S."/>
            <person name="Martin F."/>
        </authorList>
    </citation>
    <scope>NUCLEOTIDE SEQUENCE [LARGE SCALE GENOMIC DNA]</scope>
    <source>
        <strain evidence="1 2">Koide BX008</strain>
    </source>
</reference>
<evidence type="ECO:0000313" key="1">
    <source>
        <dbReference type="EMBL" id="KIL59687.1"/>
    </source>
</evidence>
<proteinExistence type="predicted"/>